<gene>
    <name evidence="3" type="ORF">SAMN05216276_102379</name>
</gene>
<accession>A0A239JMN3</accession>
<dbReference type="OrthoDB" id="3543267at2"/>
<dbReference type="RefSeq" id="WP_089209449.1">
    <property type="nucleotide sequence ID" value="NZ_FZOD01000023.1"/>
</dbReference>
<organism evidence="3 4">
    <name type="scientific">Streptosporangium subroseum</name>
    <dbReference type="NCBI Taxonomy" id="106412"/>
    <lineage>
        <taxon>Bacteria</taxon>
        <taxon>Bacillati</taxon>
        <taxon>Actinomycetota</taxon>
        <taxon>Actinomycetes</taxon>
        <taxon>Streptosporangiales</taxon>
        <taxon>Streptosporangiaceae</taxon>
        <taxon>Streptosporangium</taxon>
    </lineage>
</organism>
<dbReference type="EMBL" id="FZOD01000023">
    <property type="protein sequence ID" value="SNT07097.1"/>
    <property type="molecule type" value="Genomic_DNA"/>
</dbReference>
<feature type="transmembrane region" description="Helical" evidence="2">
    <location>
        <begin position="62"/>
        <end position="91"/>
    </location>
</feature>
<reference evidence="3 4" key="1">
    <citation type="submission" date="2017-06" db="EMBL/GenBank/DDBJ databases">
        <authorList>
            <person name="Kim H.J."/>
            <person name="Triplett B.A."/>
        </authorList>
    </citation>
    <scope>NUCLEOTIDE SEQUENCE [LARGE SCALE GENOMIC DNA]</scope>
    <source>
        <strain evidence="3 4">CGMCC 4.2132</strain>
    </source>
</reference>
<evidence type="ECO:0000313" key="4">
    <source>
        <dbReference type="Proteomes" id="UP000198282"/>
    </source>
</evidence>
<keyword evidence="2" id="KW-0812">Transmembrane</keyword>
<keyword evidence="4" id="KW-1185">Reference proteome</keyword>
<name>A0A239JMN3_9ACTN</name>
<evidence type="ECO:0008006" key="5">
    <source>
        <dbReference type="Google" id="ProtNLM"/>
    </source>
</evidence>
<dbReference type="Proteomes" id="UP000198282">
    <property type="component" value="Unassembled WGS sequence"/>
</dbReference>
<dbReference type="AlphaFoldDB" id="A0A239JMN3"/>
<evidence type="ECO:0000256" key="1">
    <source>
        <dbReference type="SAM" id="MobiDB-lite"/>
    </source>
</evidence>
<keyword evidence="2" id="KW-1133">Transmembrane helix</keyword>
<protein>
    <recommendedName>
        <fullName evidence="5">Serine/arginine repetitive matrix protein 2</fullName>
    </recommendedName>
</protein>
<feature type="compositionally biased region" description="Low complexity" evidence="1">
    <location>
        <begin position="17"/>
        <end position="40"/>
    </location>
</feature>
<evidence type="ECO:0000256" key="2">
    <source>
        <dbReference type="SAM" id="Phobius"/>
    </source>
</evidence>
<sequence length="249" mass="25138">MSHDFGPSSGDASTRAPGYGVSQQPYGQQQYQNGPSYGYAPPGPGYGTPQGSSPRAKIKPSIGWIVGVWLVAVLSVIVGIGGFVGGVFGALGDVLPATSFGSGKTVTVKLDPAAGSVIYVSTTGPTDFECAFQGGPGTATLTRPQGQQTVTVNGVSWEMGLLVGVDKAGDYRLTCTADEAAGTEFGVGKELSTDSLVGGVIALFAVPSGGLLLAVIVTIVVLVRRSGARRRQAEAASAGQWGPQGPYGG</sequence>
<proteinExistence type="predicted"/>
<feature type="transmembrane region" description="Helical" evidence="2">
    <location>
        <begin position="196"/>
        <end position="223"/>
    </location>
</feature>
<keyword evidence="2" id="KW-0472">Membrane</keyword>
<feature type="region of interest" description="Disordered" evidence="1">
    <location>
        <begin position="1"/>
        <end position="53"/>
    </location>
</feature>
<evidence type="ECO:0000313" key="3">
    <source>
        <dbReference type="EMBL" id="SNT07097.1"/>
    </source>
</evidence>